<dbReference type="Proteomes" id="UP001054821">
    <property type="component" value="Chromosome 3"/>
</dbReference>
<proteinExistence type="predicted"/>
<organism evidence="1 2">
    <name type="scientific">Prunus dulcis</name>
    <name type="common">Almond</name>
    <name type="synonym">Amygdalus dulcis</name>
    <dbReference type="NCBI Taxonomy" id="3755"/>
    <lineage>
        <taxon>Eukaryota</taxon>
        <taxon>Viridiplantae</taxon>
        <taxon>Streptophyta</taxon>
        <taxon>Embryophyta</taxon>
        <taxon>Tracheophyta</taxon>
        <taxon>Spermatophyta</taxon>
        <taxon>Magnoliopsida</taxon>
        <taxon>eudicotyledons</taxon>
        <taxon>Gunneridae</taxon>
        <taxon>Pentapetalae</taxon>
        <taxon>rosids</taxon>
        <taxon>fabids</taxon>
        <taxon>Rosales</taxon>
        <taxon>Rosaceae</taxon>
        <taxon>Amygdaloideae</taxon>
        <taxon>Amygdaleae</taxon>
        <taxon>Prunus</taxon>
    </lineage>
</organism>
<evidence type="ECO:0000313" key="1">
    <source>
        <dbReference type="EMBL" id="KAI5338194.1"/>
    </source>
</evidence>
<reference evidence="1 2" key="1">
    <citation type="journal article" date="2022" name="G3 (Bethesda)">
        <title>Whole-genome sequence and methylome profiling of the almond [Prunus dulcis (Mill.) D.A. Webb] cultivar 'Nonpareil'.</title>
        <authorList>
            <person name="D'Amico-Willman K.M."/>
            <person name="Ouma W.Z."/>
            <person name="Meulia T."/>
            <person name="Sideli G.M."/>
            <person name="Gradziel T.M."/>
            <person name="Fresnedo-Ramirez J."/>
        </authorList>
    </citation>
    <scope>NUCLEOTIDE SEQUENCE [LARGE SCALE GENOMIC DNA]</scope>
    <source>
        <strain evidence="1">Clone GOH B32 T37-40</strain>
    </source>
</reference>
<dbReference type="EMBL" id="JAJFAZ020000003">
    <property type="protein sequence ID" value="KAI5338194.1"/>
    <property type="molecule type" value="Genomic_DNA"/>
</dbReference>
<sequence length="257" mass="27706">MGDPLGSCSVSSQEQIRAGPVVGAKADNIRLGGVGSVRCATLNLDEAFWELTGFRVVRTPKLSELEAGAIPGWVTTLGSCFVSSQKQNRAGWNSEVKRVGGWSNPRMGDHPGKLLRELPETKPCGLAQSGQYRATAEPVRGVTVWYQSHSAVGCECADEDVGSLKGGGLNSEVKRVGGWSNPRMGDHPGKLLRALPETKPCGLVLTCGLEIFQSPGFFWALVRYLGVWRRVGIVWEFSDRKSEVVGPADPVDQVWAV</sequence>
<gene>
    <name evidence="1" type="ORF">L3X38_017465</name>
</gene>
<comment type="caution">
    <text evidence="1">The sequence shown here is derived from an EMBL/GenBank/DDBJ whole genome shotgun (WGS) entry which is preliminary data.</text>
</comment>
<name>A0AAD4W8V5_PRUDU</name>
<evidence type="ECO:0000313" key="2">
    <source>
        <dbReference type="Proteomes" id="UP001054821"/>
    </source>
</evidence>
<keyword evidence="2" id="KW-1185">Reference proteome</keyword>
<accession>A0AAD4W8V5</accession>
<dbReference type="AlphaFoldDB" id="A0AAD4W8V5"/>
<protein>
    <submittedName>
        <fullName evidence="1">Uncharacterized protein</fullName>
    </submittedName>
</protein>